<evidence type="ECO:0000313" key="2">
    <source>
        <dbReference type="EMBL" id="JAA56160.1"/>
    </source>
</evidence>
<dbReference type="InterPro" id="IPR004244">
    <property type="entry name" value="Transposase_22"/>
</dbReference>
<keyword evidence="1" id="KW-0732">Signal</keyword>
<name>L7LWJ1_RHIPC</name>
<reference evidence="2" key="2">
    <citation type="journal article" date="2015" name="J. Proteomics">
        <title>Sexual differences in the sialomes of the zebra tick, Rhipicephalus pulchellus.</title>
        <authorList>
            <person name="Tan A.W."/>
            <person name="Francischetti I.M."/>
            <person name="Slovak M."/>
            <person name="Kini R.M."/>
            <person name="Ribeiro J.M."/>
        </authorList>
    </citation>
    <scope>NUCLEOTIDE SEQUENCE</scope>
    <source>
        <tissue evidence="2">Salivary gland</tissue>
    </source>
</reference>
<feature type="chain" id="PRO_5003980416" description="Tick transposon" evidence="1">
    <location>
        <begin position="22"/>
        <end position="573"/>
    </location>
</feature>
<dbReference type="Gene3D" id="3.30.70.1820">
    <property type="entry name" value="L1 transposable element, RRM domain"/>
    <property type="match status" value="1"/>
</dbReference>
<sequence>MPQRNPFLLVQLLTLVCCCSPVLFPYRVNRWRSVVSPCHGQQHPALRETTASSACLSEHQLAALSSSEPRLPPCDLPRLQHRCPAPDHPMPPRHLRMSAARAGTSDLPPVWLSFDKTYAHPVAASSGLGGTQATSMPQRNPFLLVQLLTLVCCCSPVLFPYRVNRWRSVVSPCHGQQHPALRETTASSACLSEHQLAALSSSEPRLPPCDLPRLQHRCPAPDHPMPPRHLRMSAARAGTSDLPPVWLSFDKTYAHPVAASSGLGGTQATSMPQRNPFLLVQVTNCYCLFAKRTRFAALVVLPGPRTVLTIVHDCGSVISQLLLQSGDIEQNPGPNTRSAAGDVPPESGLLAVLKELKDGQAQLLSEVKLIRTKQAENDSTLNEIQQRLAKIEEDCSSLGTVRTQVEKAQALAESNSDNIATLMTRLDDAEDRARRCNLVFFGLEDVKGESWDESEKKVIDVCSKYFKEPILPKEIERAHRLGPFTTSKNRPILVKMAHFKDKDRILHASRKCKTPGINVREDFSANTRLARKHLTEFKKLQPFESKLRHNKLTAGKDTYIFDHTRNEVIRKES</sequence>
<accession>L7LWJ1</accession>
<proteinExistence type="evidence at transcript level"/>
<dbReference type="PANTHER" id="PTHR11505">
    <property type="entry name" value="L1 TRANSPOSABLE ELEMENT-RELATED"/>
    <property type="match status" value="1"/>
</dbReference>
<evidence type="ECO:0000256" key="1">
    <source>
        <dbReference type="SAM" id="SignalP"/>
    </source>
</evidence>
<feature type="signal peptide" evidence="1">
    <location>
        <begin position="1"/>
        <end position="21"/>
    </location>
</feature>
<dbReference type="EMBL" id="GACK01008874">
    <property type="protein sequence ID" value="JAA56160.1"/>
    <property type="molecule type" value="mRNA"/>
</dbReference>
<protein>
    <recommendedName>
        <fullName evidence="3">Tick transposon</fullName>
    </recommendedName>
</protein>
<organism evidence="2">
    <name type="scientific">Rhipicephalus pulchellus</name>
    <name type="common">Yellow backed tick</name>
    <name type="synonym">Dermacentor pulchellus</name>
    <dbReference type="NCBI Taxonomy" id="72859"/>
    <lineage>
        <taxon>Eukaryota</taxon>
        <taxon>Metazoa</taxon>
        <taxon>Ecdysozoa</taxon>
        <taxon>Arthropoda</taxon>
        <taxon>Chelicerata</taxon>
        <taxon>Arachnida</taxon>
        <taxon>Acari</taxon>
        <taxon>Parasitiformes</taxon>
        <taxon>Ixodida</taxon>
        <taxon>Ixodoidea</taxon>
        <taxon>Ixodidae</taxon>
        <taxon>Rhipicephalinae</taxon>
        <taxon>Rhipicephalus</taxon>
        <taxon>Rhipicephalus</taxon>
    </lineage>
</organism>
<reference evidence="2" key="1">
    <citation type="submission" date="2012-11" db="EMBL/GenBank/DDBJ databases">
        <authorList>
            <person name="Lucero-Rivera Y.E."/>
            <person name="Tovar-Ramirez D."/>
        </authorList>
    </citation>
    <scope>NUCLEOTIDE SEQUENCE</scope>
    <source>
        <tissue evidence="2">Salivary gland</tissue>
    </source>
</reference>
<evidence type="ECO:0008006" key="3">
    <source>
        <dbReference type="Google" id="ProtNLM"/>
    </source>
</evidence>
<dbReference type="AlphaFoldDB" id="L7LWJ1"/>